<proteinExistence type="predicted"/>
<name>A0AAW3F577_BURGA</name>
<comment type="caution">
    <text evidence="1">The sequence shown here is derived from an EMBL/GenBank/DDBJ whole genome shotgun (WGS) entry which is preliminary data.</text>
</comment>
<organism evidence="1 2">
    <name type="scientific">Burkholderia gladioli</name>
    <name type="common">Pseudomonas marginata</name>
    <name type="synonym">Phytomonas marginata</name>
    <dbReference type="NCBI Taxonomy" id="28095"/>
    <lineage>
        <taxon>Bacteria</taxon>
        <taxon>Pseudomonadati</taxon>
        <taxon>Pseudomonadota</taxon>
        <taxon>Betaproteobacteria</taxon>
        <taxon>Burkholderiales</taxon>
        <taxon>Burkholderiaceae</taxon>
        <taxon>Burkholderia</taxon>
    </lineage>
</organism>
<dbReference type="PROSITE" id="PS51257">
    <property type="entry name" value="PROKAR_LIPOPROTEIN"/>
    <property type="match status" value="1"/>
</dbReference>
<sequence>MKLLVVLALAASLLSACVVVPARPVHVRPAAVVVY</sequence>
<reference evidence="1 2" key="1">
    <citation type="submission" date="2014-04" db="EMBL/GenBank/DDBJ databases">
        <authorList>
            <person name="Bishop-Lilly K.A."/>
            <person name="Broomall S.M."/>
            <person name="Chain P.S."/>
            <person name="Chertkov O."/>
            <person name="Coyne S.R."/>
            <person name="Daligault H.E."/>
            <person name="Davenport K.W."/>
            <person name="Erkkila T."/>
            <person name="Frey K.G."/>
            <person name="Gibbons H.S."/>
            <person name="Gu W."/>
            <person name="Jaissle J."/>
            <person name="Johnson S.L."/>
            <person name="Koroleva G.I."/>
            <person name="Ladner J.T."/>
            <person name="Lo C.-C."/>
            <person name="Minogue T.D."/>
            <person name="Munk C."/>
            <person name="Palacios G.F."/>
            <person name="Redden C.L."/>
            <person name="Rosenzweig C.N."/>
            <person name="Scholz M.B."/>
            <person name="Teshima H."/>
            <person name="Xu Y."/>
        </authorList>
    </citation>
    <scope>NUCLEOTIDE SEQUENCE [LARGE SCALE GENOMIC DNA]</scope>
    <source>
        <strain evidence="2">gladioli</strain>
    </source>
</reference>
<accession>A0AAW3F577</accession>
<protein>
    <submittedName>
        <fullName evidence="1">Membrane protein</fullName>
    </submittedName>
</protein>
<evidence type="ECO:0000313" key="1">
    <source>
        <dbReference type="EMBL" id="KGC15731.1"/>
    </source>
</evidence>
<gene>
    <name evidence="1" type="ORF">DM48_1441</name>
</gene>
<dbReference type="KEGG" id="bgo:BM43_6324"/>
<dbReference type="AlphaFoldDB" id="A0AAW3F577"/>
<dbReference type="Proteomes" id="UP000029590">
    <property type="component" value="Unassembled WGS sequence"/>
</dbReference>
<evidence type="ECO:0000313" key="2">
    <source>
        <dbReference type="Proteomes" id="UP000029590"/>
    </source>
</evidence>
<dbReference type="EMBL" id="JPGG01000016">
    <property type="protein sequence ID" value="KGC15731.1"/>
    <property type="molecule type" value="Genomic_DNA"/>
</dbReference>